<proteinExistence type="predicted"/>
<dbReference type="SUPFAM" id="SSF55486">
    <property type="entry name" value="Metalloproteases ('zincins'), catalytic domain"/>
    <property type="match status" value="1"/>
</dbReference>
<dbReference type="InterPro" id="IPR018497">
    <property type="entry name" value="Peptidase_M13_C"/>
</dbReference>
<organism evidence="2 3">
    <name type="scientific">Meganyctiphanes norvegica</name>
    <name type="common">Northern krill</name>
    <name type="synonym">Thysanopoda norvegica</name>
    <dbReference type="NCBI Taxonomy" id="48144"/>
    <lineage>
        <taxon>Eukaryota</taxon>
        <taxon>Metazoa</taxon>
        <taxon>Ecdysozoa</taxon>
        <taxon>Arthropoda</taxon>
        <taxon>Crustacea</taxon>
        <taxon>Multicrustacea</taxon>
        <taxon>Malacostraca</taxon>
        <taxon>Eumalacostraca</taxon>
        <taxon>Eucarida</taxon>
        <taxon>Euphausiacea</taxon>
        <taxon>Euphausiidae</taxon>
        <taxon>Meganyctiphanes</taxon>
    </lineage>
</organism>
<name>A0AAV2SP12_MEGNR</name>
<dbReference type="AlphaFoldDB" id="A0AAV2SP12"/>
<dbReference type="GO" id="GO:0016485">
    <property type="term" value="P:protein processing"/>
    <property type="evidence" value="ECO:0007669"/>
    <property type="project" value="TreeGrafter"/>
</dbReference>
<keyword evidence="3" id="KW-1185">Reference proteome</keyword>
<evidence type="ECO:0000313" key="3">
    <source>
        <dbReference type="Proteomes" id="UP001497623"/>
    </source>
</evidence>
<sequence length="111" mass="12651">LDGKLTLGENIADNLGTEVVYSAYIQWLKNHGTDPRLPSLPYTPQQLYWLSISNLWCSKERTKSTKLKVLTGPHSPEKYRVNIPFSNSKHFAKDWNCPISTMNPIKKCSIS</sequence>
<dbReference type="InterPro" id="IPR000718">
    <property type="entry name" value="Peptidase_M13"/>
</dbReference>
<dbReference type="GO" id="GO:0004222">
    <property type="term" value="F:metalloendopeptidase activity"/>
    <property type="evidence" value="ECO:0007669"/>
    <property type="project" value="InterPro"/>
</dbReference>
<dbReference type="Pfam" id="PF01431">
    <property type="entry name" value="Peptidase_M13"/>
    <property type="match status" value="1"/>
</dbReference>
<feature type="non-terminal residue" evidence="2">
    <location>
        <position position="1"/>
    </location>
</feature>
<dbReference type="PANTHER" id="PTHR11733:SF224">
    <property type="entry name" value="NEPRILYSIN-2"/>
    <property type="match status" value="1"/>
</dbReference>
<feature type="domain" description="Peptidase M13 C-terminal" evidence="1">
    <location>
        <begin position="2"/>
        <end position="110"/>
    </location>
</feature>
<dbReference type="Proteomes" id="UP001497623">
    <property type="component" value="Unassembled WGS sequence"/>
</dbReference>
<protein>
    <recommendedName>
        <fullName evidence="1">Peptidase M13 C-terminal domain-containing protein</fullName>
    </recommendedName>
</protein>
<accession>A0AAV2SP12</accession>
<dbReference type="PROSITE" id="PS51885">
    <property type="entry name" value="NEPRILYSIN"/>
    <property type="match status" value="1"/>
</dbReference>
<evidence type="ECO:0000313" key="2">
    <source>
        <dbReference type="EMBL" id="CAL4221929.1"/>
    </source>
</evidence>
<comment type="caution">
    <text evidence="2">The sequence shown here is derived from an EMBL/GenBank/DDBJ whole genome shotgun (WGS) entry which is preliminary data.</text>
</comment>
<dbReference type="GO" id="GO:0005886">
    <property type="term" value="C:plasma membrane"/>
    <property type="evidence" value="ECO:0007669"/>
    <property type="project" value="TreeGrafter"/>
</dbReference>
<reference evidence="2 3" key="1">
    <citation type="submission" date="2024-05" db="EMBL/GenBank/DDBJ databases">
        <authorList>
            <person name="Wallberg A."/>
        </authorList>
    </citation>
    <scope>NUCLEOTIDE SEQUENCE [LARGE SCALE GENOMIC DNA]</scope>
</reference>
<dbReference type="PANTHER" id="PTHR11733">
    <property type="entry name" value="ZINC METALLOPROTEASE FAMILY M13 NEPRILYSIN-RELATED"/>
    <property type="match status" value="1"/>
</dbReference>
<gene>
    <name evidence="2" type="ORF">MNOR_LOCUS39142</name>
</gene>
<evidence type="ECO:0000259" key="1">
    <source>
        <dbReference type="Pfam" id="PF01431"/>
    </source>
</evidence>
<dbReference type="EMBL" id="CAXKWB010097674">
    <property type="protein sequence ID" value="CAL4221929.1"/>
    <property type="molecule type" value="Genomic_DNA"/>
</dbReference>
<dbReference type="InterPro" id="IPR024079">
    <property type="entry name" value="MetalloPept_cat_dom_sf"/>
</dbReference>
<dbReference type="Gene3D" id="3.40.390.10">
    <property type="entry name" value="Collagenase (Catalytic Domain)"/>
    <property type="match status" value="1"/>
</dbReference>